<evidence type="ECO:0000313" key="2">
    <source>
        <dbReference type="EMBL" id="AXK61176.1"/>
    </source>
</evidence>
<dbReference type="AlphaFoldDB" id="A0A345ZD09"/>
<reference evidence="2 3" key="1">
    <citation type="submission" date="2017-12" db="EMBL/GenBank/DDBJ databases">
        <title>Chromulinavorax destructans is a abundant pathogen of dominant heterotrophic picoflagllates.</title>
        <authorList>
            <person name="Deeg C.M."/>
            <person name="Zimmer M."/>
            <person name="Suttle C.A."/>
        </authorList>
    </citation>
    <scope>NUCLEOTIDE SEQUENCE [LARGE SCALE GENOMIC DNA]</scope>
    <source>
        <strain evidence="2 3">SeV1</strain>
    </source>
</reference>
<sequence>MFVSMFFSLSNLMIAQDTTPIAGDEVVSLIPVTNISQERDNLNTRCGNCCIVTTAFLFGGLTISMLLASIIESSLPLRTYTMCNASNDTVNIAYGIRALARPTITILENDNCYGLQTYGSLRFVCAYNNNCQDSDDFHYSTDCMKCATSKGLEHNFQWYVDEQMFLNRGFKQDYNQKNYGESSYIKLSKIEDNNLNAKVSYHLRGSMQQINS</sequence>
<dbReference type="EMBL" id="CP025544">
    <property type="protein sequence ID" value="AXK61176.1"/>
    <property type="molecule type" value="Genomic_DNA"/>
</dbReference>
<evidence type="ECO:0000313" key="3">
    <source>
        <dbReference type="Proteomes" id="UP000254834"/>
    </source>
</evidence>
<proteinExistence type="predicted"/>
<keyword evidence="3" id="KW-1185">Reference proteome</keyword>
<dbReference type="Proteomes" id="UP000254834">
    <property type="component" value="Chromosome"/>
</dbReference>
<dbReference type="KEGG" id="cdes:C0J27_05600"/>
<accession>A0A345ZD09</accession>
<protein>
    <submittedName>
        <fullName evidence="2">Uncharacterized protein</fullName>
    </submittedName>
</protein>
<keyword evidence="1" id="KW-0472">Membrane</keyword>
<gene>
    <name evidence="2" type="ORF">C0J27_05600</name>
</gene>
<organism evidence="2 3">
    <name type="scientific">Candidatus Chromulinivorax destructor</name>
    <dbReference type="NCBI Taxonomy" id="2066483"/>
    <lineage>
        <taxon>Bacteria</taxon>
        <taxon>Candidatus Babelota</taxon>
        <taxon>Candidatus Babeliae</taxon>
        <taxon>Candidatus Babeliales</taxon>
        <taxon>Candidatus Chromulinivoraceae</taxon>
        <taxon>Candidatus Chromulinivorax</taxon>
    </lineage>
</organism>
<feature type="transmembrane region" description="Helical" evidence="1">
    <location>
        <begin position="49"/>
        <end position="71"/>
    </location>
</feature>
<keyword evidence="1" id="KW-0812">Transmembrane</keyword>
<keyword evidence="1" id="KW-1133">Transmembrane helix</keyword>
<dbReference type="RefSeq" id="WP_115586191.1">
    <property type="nucleotide sequence ID" value="NZ_CP025544.1"/>
</dbReference>
<evidence type="ECO:0000256" key="1">
    <source>
        <dbReference type="SAM" id="Phobius"/>
    </source>
</evidence>
<name>A0A345ZD09_9BACT</name>